<dbReference type="EMBL" id="JAEKJW010000001">
    <property type="protein sequence ID" value="MBN8196370.1"/>
    <property type="molecule type" value="Genomic_DNA"/>
</dbReference>
<proteinExistence type="inferred from homology"/>
<dbReference type="Gene3D" id="3.90.45.10">
    <property type="entry name" value="Peptide deformylase"/>
    <property type="match status" value="1"/>
</dbReference>
<feature type="binding site" evidence="6">
    <location>
        <position position="144"/>
    </location>
    <ligand>
        <name>Fe cation</name>
        <dbReference type="ChEBI" id="CHEBI:24875"/>
    </ligand>
</feature>
<dbReference type="GO" id="GO:0042586">
    <property type="term" value="F:peptide deformylase activity"/>
    <property type="evidence" value="ECO:0007669"/>
    <property type="project" value="UniProtKB-UniRule"/>
</dbReference>
<dbReference type="GO" id="GO:0006412">
    <property type="term" value="P:translation"/>
    <property type="evidence" value="ECO:0007669"/>
    <property type="project" value="UniProtKB-UniRule"/>
</dbReference>
<dbReference type="PANTHER" id="PTHR10458">
    <property type="entry name" value="PEPTIDE DEFORMYLASE"/>
    <property type="match status" value="1"/>
</dbReference>
<reference evidence="8" key="1">
    <citation type="submission" date="2020-12" db="EMBL/GenBank/DDBJ databases">
        <title>Oil enriched cultivation method for isolating marine PHA-producing bacteria.</title>
        <authorList>
            <person name="Zheng W."/>
            <person name="Yu S."/>
            <person name="Huang Y."/>
        </authorList>
    </citation>
    <scope>NUCLEOTIDE SEQUENCE</scope>
    <source>
        <strain evidence="8">SY-2-3</strain>
    </source>
</reference>
<evidence type="ECO:0000256" key="7">
    <source>
        <dbReference type="SAM" id="MobiDB-lite"/>
    </source>
</evidence>
<protein>
    <recommendedName>
        <fullName evidence="6">Peptide deformylase</fullName>
        <shortName evidence="6">PDF</shortName>
        <ecNumber evidence="6">3.5.1.88</ecNumber>
    </recommendedName>
    <alternativeName>
        <fullName evidence="6">Polypeptide deformylase</fullName>
    </alternativeName>
</protein>
<evidence type="ECO:0000313" key="9">
    <source>
        <dbReference type="Proteomes" id="UP000664405"/>
    </source>
</evidence>
<evidence type="ECO:0000256" key="5">
    <source>
        <dbReference type="ARBA" id="ARBA00023004"/>
    </source>
</evidence>
<dbReference type="EC" id="3.5.1.88" evidence="6"/>
<dbReference type="PRINTS" id="PR01576">
    <property type="entry name" value="PDEFORMYLASE"/>
</dbReference>
<evidence type="ECO:0000256" key="3">
    <source>
        <dbReference type="ARBA" id="ARBA00022801"/>
    </source>
</evidence>
<comment type="caution">
    <text evidence="8">The sequence shown here is derived from an EMBL/GenBank/DDBJ whole genome shotgun (WGS) entry which is preliminary data.</text>
</comment>
<dbReference type="CDD" id="cd00487">
    <property type="entry name" value="Pep_deformylase"/>
    <property type="match status" value="1"/>
</dbReference>
<accession>A0A8I1M6U7</accession>
<dbReference type="SUPFAM" id="SSF56420">
    <property type="entry name" value="Peptide deformylase"/>
    <property type="match status" value="1"/>
</dbReference>
<dbReference type="InterPro" id="IPR036821">
    <property type="entry name" value="Peptide_deformylase_sf"/>
</dbReference>
<feature type="binding site" evidence="6">
    <location>
        <position position="102"/>
    </location>
    <ligand>
        <name>Fe cation</name>
        <dbReference type="ChEBI" id="CHEBI:24875"/>
    </ligand>
</feature>
<feature type="binding site" evidence="6">
    <location>
        <position position="148"/>
    </location>
    <ligand>
        <name>Fe cation</name>
        <dbReference type="ChEBI" id="CHEBI:24875"/>
    </ligand>
</feature>
<dbReference type="AlphaFoldDB" id="A0A8I1M6U7"/>
<comment type="function">
    <text evidence="6">Removes the formyl group from the N-terminal Met of newly synthesized proteins. Requires at least a dipeptide for an efficient rate of reaction. N-terminal L-methionine is a prerequisite for activity but the enzyme has broad specificity at other positions.</text>
</comment>
<evidence type="ECO:0000313" key="8">
    <source>
        <dbReference type="EMBL" id="MBN8196370.1"/>
    </source>
</evidence>
<feature type="region of interest" description="Disordered" evidence="7">
    <location>
        <begin position="178"/>
        <end position="201"/>
    </location>
</feature>
<comment type="catalytic activity">
    <reaction evidence="6">
        <text>N-terminal N-formyl-L-methionyl-[peptide] + H2O = N-terminal L-methionyl-[peptide] + formate</text>
        <dbReference type="Rhea" id="RHEA:24420"/>
        <dbReference type="Rhea" id="RHEA-COMP:10639"/>
        <dbReference type="Rhea" id="RHEA-COMP:10640"/>
        <dbReference type="ChEBI" id="CHEBI:15377"/>
        <dbReference type="ChEBI" id="CHEBI:15740"/>
        <dbReference type="ChEBI" id="CHEBI:49298"/>
        <dbReference type="ChEBI" id="CHEBI:64731"/>
        <dbReference type="EC" id="3.5.1.88"/>
    </reaction>
</comment>
<dbReference type="PIRSF" id="PIRSF004749">
    <property type="entry name" value="Pep_def"/>
    <property type="match status" value="1"/>
</dbReference>
<name>A0A8I1M6U7_9PROT</name>
<dbReference type="Pfam" id="PF01327">
    <property type="entry name" value="Pep_deformylase"/>
    <property type="match status" value="1"/>
</dbReference>
<dbReference type="NCBIfam" id="NF001159">
    <property type="entry name" value="PRK00150.1-3"/>
    <property type="match status" value="1"/>
</dbReference>
<dbReference type="RefSeq" id="WP_068519686.1">
    <property type="nucleotide sequence ID" value="NZ_JAEKJW010000001.1"/>
</dbReference>
<sequence>MSILKIARMGHPVLRKVADRVEDPLDPEIQRLIADMKDTMKDAGGVGLAAPQVFQSKAIMVYYVPAMRQSDDPDDAAIPLSVLINPEIEPVGDEIVDGWEGCLSIPGLQGVVPRWNKIRYRGLNEQGEEIERIAGGFHARVVQHEYDHLIGVMYPERMEDMTLLGFNEELREYPPETTFRQACASRSDDDAQDAGSPDEEA</sequence>
<feature type="compositionally biased region" description="Acidic residues" evidence="7">
    <location>
        <begin position="190"/>
        <end position="201"/>
    </location>
</feature>
<evidence type="ECO:0000256" key="6">
    <source>
        <dbReference type="HAMAP-Rule" id="MF_00163"/>
    </source>
</evidence>
<dbReference type="PANTHER" id="PTHR10458:SF20">
    <property type="entry name" value="PEPTIDE DEFORMYLASE 1"/>
    <property type="match status" value="1"/>
</dbReference>
<dbReference type="HAMAP" id="MF_00163">
    <property type="entry name" value="Pep_deformylase"/>
    <property type="match status" value="1"/>
</dbReference>
<dbReference type="NCBIfam" id="TIGR00079">
    <property type="entry name" value="pept_deformyl"/>
    <property type="match status" value="1"/>
</dbReference>
<keyword evidence="2 6" id="KW-0479">Metal-binding</keyword>
<feature type="active site" evidence="6">
    <location>
        <position position="145"/>
    </location>
</feature>
<comment type="similarity">
    <text evidence="1 6">Belongs to the polypeptide deformylase family.</text>
</comment>
<comment type="cofactor">
    <cofactor evidence="6">
        <name>Fe(2+)</name>
        <dbReference type="ChEBI" id="CHEBI:29033"/>
    </cofactor>
    <text evidence="6">Binds 1 Fe(2+) ion.</text>
</comment>
<evidence type="ECO:0000256" key="2">
    <source>
        <dbReference type="ARBA" id="ARBA00022723"/>
    </source>
</evidence>
<evidence type="ECO:0000256" key="1">
    <source>
        <dbReference type="ARBA" id="ARBA00010759"/>
    </source>
</evidence>
<dbReference type="FunFam" id="3.90.45.10:FF:000003">
    <property type="entry name" value="Peptide deformylase"/>
    <property type="match status" value="1"/>
</dbReference>
<keyword evidence="5 6" id="KW-0408">Iron</keyword>
<keyword evidence="3 6" id="KW-0378">Hydrolase</keyword>
<dbReference type="InterPro" id="IPR023635">
    <property type="entry name" value="Peptide_deformylase"/>
</dbReference>
<evidence type="ECO:0000256" key="4">
    <source>
        <dbReference type="ARBA" id="ARBA00022917"/>
    </source>
</evidence>
<gene>
    <name evidence="6" type="primary">def</name>
    <name evidence="8" type="ORF">JF547_07805</name>
</gene>
<keyword evidence="4 6" id="KW-0648">Protein biosynthesis</keyword>
<organism evidence="8 9">
    <name type="scientific">Thalassospira povalilytica</name>
    <dbReference type="NCBI Taxonomy" id="732237"/>
    <lineage>
        <taxon>Bacteria</taxon>
        <taxon>Pseudomonadati</taxon>
        <taxon>Pseudomonadota</taxon>
        <taxon>Alphaproteobacteria</taxon>
        <taxon>Rhodospirillales</taxon>
        <taxon>Thalassospiraceae</taxon>
        <taxon>Thalassospira</taxon>
    </lineage>
</organism>
<dbReference type="Proteomes" id="UP000664405">
    <property type="component" value="Unassembled WGS sequence"/>
</dbReference>
<dbReference type="GO" id="GO:0046872">
    <property type="term" value="F:metal ion binding"/>
    <property type="evidence" value="ECO:0007669"/>
    <property type="project" value="UniProtKB-KW"/>
</dbReference>